<dbReference type="OrthoDB" id="764992at2759"/>
<dbReference type="InterPro" id="IPR005202">
    <property type="entry name" value="TF_GRAS"/>
</dbReference>
<comment type="similarity">
    <text evidence="3">Belongs to the GRAS family.</text>
</comment>
<reference evidence="6 7" key="1">
    <citation type="journal article" date="2020" name="Nat. Food">
        <title>A phased Vanilla planifolia genome enables genetic improvement of flavour and production.</title>
        <authorList>
            <person name="Hasing T."/>
            <person name="Tang H."/>
            <person name="Brym M."/>
            <person name="Khazi F."/>
            <person name="Huang T."/>
            <person name="Chambers A.H."/>
        </authorList>
    </citation>
    <scope>NUCLEOTIDE SEQUENCE [LARGE SCALE GENOMIC DNA]</scope>
    <source>
        <tissue evidence="5">Leaf</tissue>
    </source>
</reference>
<evidence type="ECO:0000256" key="1">
    <source>
        <dbReference type="ARBA" id="ARBA00023015"/>
    </source>
</evidence>
<evidence type="ECO:0000313" key="4">
    <source>
        <dbReference type="EMBL" id="KAG0460986.1"/>
    </source>
</evidence>
<evidence type="ECO:0000313" key="6">
    <source>
        <dbReference type="Proteomes" id="UP000636800"/>
    </source>
</evidence>
<evidence type="ECO:0008006" key="8">
    <source>
        <dbReference type="Google" id="ProtNLM"/>
    </source>
</evidence>
<dbReference type="Proteomes" id="UP000636800">
    <property type="component" value="Chromosome 11"/>
</dbReference>
<protein>
    <recommendedName>
        <fullName evidence="8">Scarecrow-like protein 15</fullName>
    </recommendedName>
</protein>
<evidence type="ECO:0000313" key="5">
    <source>
        <dbReference type="EMBL" id="KAG0462483.1"/>
    </source>
</evidence>
<dbReference type="Pfam" id="PF03514">
    <property type="entry name" value="GRAS"/>
    <property type="match status" value="1"/>
</dbReference>
<dbReference type="PANTHER" id="PTHR31636">
    <property type="entry name" value="OSJNBA0084A10.13 PROTEIN-RELATED"/>
    <property type="match status" value="1"/>
</dbReference>
<feature type="region of interest" description="SAW" evidence="3">
    <location>
        <begin position="405"/>
        <end position="478"/>
    </location>
</feature>
<gene>
    <name evidence="5" type="ORF">HPP92_020959</name>
    <name evidence="4" type="ORF">HPP92_021283</name>
</gene>
<evidence type="ECO:0000256" key="2">
    <source>
        <dbReference type="ARBA" id="ARBA00023163"/>
    </source>
</evidence>
<sequence>MKLPKTFPLANSIPELREQPKPFDDTALYEPTSVLDPHLTSSPPTAAGICAAGGASTPNLHWDPNTFVVPASSATTVDDFLDPLSWLLADSPCLDIDESCTFFDAPTSPVVPPPVVAFDASHLDLLLRAALASETGDLNSAYSILARLNALQPYSSGGTLQRATFHFKDALLSLLPIPNRPVAEPPLSPLELVRRIAAQKSLSDLSPIPQFTAFTANQTLLESLDGASSLHLIDFDLGLGGQWSSFTQEVATRSRAARNATPSIRITAVAAEETAEIVLAAENLRDFARGIGVPLTVEFVYISGIGGLRTASGDAVAVVLYPAVFRAIGMSTMSFVRRVAAKVVVLVDTECFGGGEWSFRQKIADGLEYFVAAMEAMEAGAATVGAVEETVRRIEWSVLRPRIFSTVSAATNSLSATNCREVMAAAGMVVADLSEFTESQAEWLLRRAPADGFQLARREGAMVLSWRGKELAATSAWRWP</sequence>
<dbReference type="PROSITE" id="PS50985">
    <property type="entry name" value="GRAS"/>
    <property type="match status" value="1"/>
</dbReference>
<dbReference type="Proteomes" id="UP000639772">
    <property type="component" value="Chromosome 11"/>
</dbReference>
<dbReference type="AlphaFoldDB" id="A0A835Q4N1"/>
<keyword evidence="2" id="KW-0804">Transcription</keyword>
<proteinExistence type="inferred from homology"/>
<keyword evidence="1" id="KW-0805">Transcription regulation</keyword>
<evidence type="ECO:0000256" key="3">
    <source>
        <dbReference type="PROSITE-ProRule" id="PRU01191"/>
    </source>
</evidence>
<feature type="region of interest" description="Leucine repeat I (LRI)" evidence="3">
    <location>
        <begin position="120"/>
        <end position="180"/>
    </location>
</feature>
<organism evidence="5 7">
    <name type="scientific">Vanilla planifolia</name>
    <name type="common">Vanilla</name>
    <dbReference type="NCBI Taxonomy" id="51239"/>
    <lineage>
        <taxon>Eukaryota</taxon>
        <taxon>Viridiplantae</taxon>
        <taxon>Streptophyta</taxon>
        <taxon>Embryophyta</taxon>
        <taxon>Tracheophyta</taxon>
        <taxon>Spermatophyta</taxon>
        <taxon>Magnoliopsida</taxon>
        <taxon>Liliopsida</taxon>
        <taxon>Asparagales</taxon>
        <taxon>Orchidaceae</taxon>
        <taxon>Vanilloideae</taxon>
        <taxon>Vanilleae</taxon>
        <taxon>Vanilla</taxon>
    </lineage>
</organism>
<dbReference type="EMBL" id="JADCNM010000011">
    <property type="protein sequence ID" value="KAG0462483.1"/>
    <property type="molecule type" value="Genomic_DNA"/>
</dbReference>
<dbReference type="EMBL" id="JADCNL010000011">
    <property type="protein sequence ID" value="KAG0460986.1"/>
    <property type="molecule type" value="Genomic_DNA"/>
</dbReference>
<name>A0A835Q4N1_VANPL</name>
<comment type="caution">
    <text evidence="5">The sequence shown here is derived from an EMBL/GenBank/DDBJ whole genome shotgun (WGS) entry which is preliminary data.</text>
</comment>
<comment type="caution">
    <text evidence="3">Lacks conserved residue(s) required for the propagation of feature annotation.</text>
</comment>
<keyword evidence="6" id="KW-1185">Reference proteome</keyword>
<evidence type="ECO:0000313" key="7">
    <source>
        <dbReference type="Proteomes" id="UP000639772"/>
    </source>
</evidence>
<accession>A0A835Q4N1</accession>